<dbReference type="Gene3D" id="2.30.42.10">
    <property type="match status" value="1"/>
</dbReference>
<keyword evidence="4 5" id="KW-0720">Serine protease</keyword>
<feature type="domain" description="PDZ" evidence="7">
    <location>
        <begin position="109"/>
        <end position="182"/>
    </location>
</feature>
<sequence length="391" mass="43092">MKKKKAAKIIGVILVVVFVFGGGFAAGTISTIIKTNSSDNIASQVQTKMNYLNKLIDDYYLDYNDNKNDEKIKDSIYKGLLNGLDDPYSVYYTKEEYQSLLESTSGSYCGIGVVVSQNNDTGVITAVRVFDGAPGDKAGVKAKDIIYKVEDEEVTGEDLSSVVAKMKGDKGTKVKVTVYRPSTSKYIDMEIERDEVNVPTIETKMLDNNIGYMQITEFDEVTYNQFKEGLESLKKQGMKSIIFDVRDNPGGMYKTVVNMLDDILPEGVLVYTEDKDGNKEEQKSDANCLDMPMVVLQNENSASAAEIFAGAIKDFKAGTIIGYTSFGKGIVQTIMPLSDGSAIKLTIQRYFTPSGVNIQGTGIEPDIKVEENSETERDDQLQKAIDTLSEE</sequence>
<dbReference type="EMBL" id="JAODBU010000006">
    <property type="protein sequence ID" value="MCT7398744.1"/>
    <property type="molecule type" value="Genomic_DNA"/>
</dbReference>
<feature type="domain" description="Tail specific protease" evidence="8">
    <location>
        <begin position="184"/>
        <end position="370"/>
    </location>
</feature>
<dbReference type="InterPro" id="IPR005151">
    <property type="entry name" value="Tail-specific_protease"/>
</dbReference>
<dbReference type="SMART" id="SM00228">
    <property type="entry name" value="PDZ"/>
    <property type="match status" value="1"/>
</dbReference>
<organism evidence="9 10">
    <name type="scientific">Eubacterium album</name>
    <dbReference type="NCBI Taxonomy" id="2978477"/>
    <lineage>
        <taxon>Bacteria</taxon>
        <taxon>Bacillati</taxon>
        <taxon>Bacillota</taxon>
        <taxon>Clostridia</taxon>
        <taxon>Eubacteriales</taxon>
        <taxon>Eubacteriaceae</taxon>
        <taxon>Eubacterium</taxon>
    </lineage>
</organism>
<evidence type="ECO:0000256" key="6">
    <source>
        <dbReference type="SAM" id="MobiDB-lite"/>
    </source>
</evidence>
<reference evidence="9" key="1">
    <citation type="submission" date="2022-09" db="EMBL/GenBank/DDBJ databases">
        <title>Eubacterium sp. LFL-14 isolated from human feces.</title>
        <authorList>
            <person name="Liu F."/>
        </authorList>
    </citation>
    <scope>NUCLEOTIDE SEQUENCE</scope>
    <source>
        <strain evidence="9">LFL-14</strain>
    </source>
</reference>
<dbReference type="Pfam" id="PF13180">
    <property type="entry name" value="PDZ_2"/>
    <property type="match status" value="1"/>
</dbReference>
<comment type="similarity">
    <text evidence="1 5">Belongs to the peptidase S41A family.</text>
</comment>
<dbReference type="SMART" id="SM00245">
    <property type="entry name" value="TSPc"/>
    <property type="match status" value="1"/>
</dbReference>
<evidence type="ECO:0000256" key="3">
    <source>
        <dbReference type="ARBA" id="ARBA00022801"/>
    </source>
</evidence>
<gene>
    <name evidence="9" type="ORF">N5B56_06535</name>
</gene>
<dbReference type="SUPFAM" id="SSF50156">
    <property type="entry name" value="PDZ domain-like"/>
    <property type="match status" value="1"/>
</dbReference>
<dbReference type="InterPro" id="IPR001478">
    <property type="entry name" value="PDZ"/>
</dbReference>
<dbReference type="SUPFAM" id="SSF52096">
    <property type="entry name" value="ClpP/crotonase"/>
    <property type="match status" value="1"/>
</dbReference>
<accession>A0ABT2LZP3</accession>
<dbReference type="PANTHER" id="PTHR32060">
    <property type="entry name" value="TAIL-SPECIFIC PROTEASE"/>
    <property type="match status" value="1"/>
</dbReference>
<evidence type="ECO:0000259" key="8">
    <source>
        <dbReference type="SMART" id="SM00245"/>
    </source>
</evidence>
<evidence type="ECO:0000256" key="4">
    <source>
        <dbReference type="ARBA" id="ARBA00022825"/>
    </source>
</evidence>
<evidence type="ECO:0000256" key="2">
    <source>
        <dbReference type="ARBA" id="ARBA00022670"/>
    </source>
</evidence>
<protein>
    <submittedName>
        <fullName evidence="9">S41 family peptidase</fullName>
    </submittedName>
</protein>
<dbReference type="Gene3D" id="3.30.750.44">
    <property type="match status" value="1"/>
</dbReference>
<keyword evidence="2 5" id="KW-0645">Protease</keyword>
<evidence type="ECO:0000313" key="9">
    <source>
        <dbReference type="EMBL" id="MCT7398744.1"/>
    </source>
</evidence>
<dbReference type="Proteomes" id="UP001431199">
    <property type="component" value="Unassembled WGS sequence"/>
</dbReference>
<evidence type="ECO:0000259" key="7">
    <source>
        <dbReference type="SMART" id="SM00228"/>
    </source>
</evidence>
<dbReference type="CDD" id="cd07560">
    <property type="entry name" value="Peptidase_S41_CPP"/>
    <property type="match status" value="1"/>
</dbReference>
<keyword evidence="3 5" id="KW-0378">Hydrolase</keyword>
<dbReference type="InterPro" id="IPR004447">
    <property type="entry name" value="Peptidase_S41A"/>
</dbReference>
<name>A0ABT2LZP3_9FIRM</name>
<evidence type="ECO:0000256" key="5">
    <source>
        <dbReference type="RuleBase" id="RU004404"/>
    </source>
</evidence>
<keyword evidence="10" id="KW-1185">Reference proteome</keyword>
<evidence type="ECO:0000256" key="1">
    <source>
        <dbReference type="ARBA" id="ARBA00009179"/>
    </source>
</evidence>
<dbReference type="InterPro" id="IPR036034">
    <property type="entry name" value="PDZ_sf"/>
</dbReference>
<evidence type="ECO:0000313" key="10">
    <source>
        <dbReference type="Proteomes" id="UP001431199"/>
    </source>
</evidence>
<dbReference type="Pfam" id="PF03572">
    <property type="entry name" value="Peptidase_S41"/>
    <property type="match status" value="1"/>
</dbReference>
<proteinExistence type="inferred from homology"/>
<dbReference type="CDD" id="cd06782">
    <property type="entry name" value="cpPDZ_CPP-like"/>
    <property type="match status" value="1"/>
</dbReference>
<comment type="caution">
    <text evidence="9">The sequence shown here is derived from an EMBL/GenBank/DDBJ whole genome shotgun (WGS) entry which is preliminary data.</text>
</comment>
<dbReference type="InterPro" id="IPR029045">
    <property type="entry name" value="ClpP/crotonase-like_dom_sf"/>
</dbReference>
<feature type="compositionally biased region" description="Basic and acidic residues" evidence="6">
    <location>
        <begin position="365"/>
        <end position="381"/>
    </location>
</feature>
<dbReference type="PANTHER" id="PTHR32060:SF30">
    <property type="entry name" value="CARBOXY-TERMINAL PROCESSING PROTEASE CTPA"/>
    <property type="match status" value="1"/>
</dbReference>
<dbReference type="Gene3D" id="3.90.226.10">
    <property type="entry name" value="2-enoyl-CoA Hydratase, Chain A, domain 1"/>
    <property type="match status" value="1"/>
</dbReference>
<feature type="region of interest" description="Disordered" evidence="6">
    <location>
        <begin position="361"/>
        <end position="391"/>
    </location>
</feature>
<dbReference type="NCBIfam" id="TIGR00225">
    <property type="entry name" value="prc"/>
    <property type="match status" value="1"/>
</dbReference>
<dbReference type="RefSeq" id="WP_118565897.1">
    <property type="nucleotide sequence ID" value="NZ_JAODBU010000006.1"/>
</dbReference>